<comment type="caution">
    <text evidence="9">The sequence shown here is derived from an EMBL/GenBank/DDBJ whole genome shotgun (WGS) entry which is preliminary data.</text>
</comment>
<evidence type="ECO:0000256" key="1">
    <source>
        <dbReference type="ARBA" id="ARBA00001231"/>
    </source>
</evidence>
<accession>A0A2U2XFS9</accession>
<organism evidence="9 10">
    <name type="scientific">Brumimicrobium oceani</name>
    <dbReference type="NCBI Taxonomy" id="2100725"/>
    <lineage>
        <taxon>Bacteria</taxon>
        <taxon>Pseudomonadati</taxon>
        <taxon>Bacteroidota</taxon>
        <taxon>Flavobacteriia</taxon>
        <taxon>Flavobacteriales</taxon>
        <taxon>Crocinitomicaceae</taxon>
        <taxon>Brumimicrobium</taxon>
    </lineage>
</organism>
<keyword evidence="4" id="KW-0378">Hydrolase</keyword>
<dbReference type="PROSITE" id="PS00775">
    <property type="entry name" value="GLYCOSYL_HYDROL_F3"/>
    <property type="match status" value="1"/>
</dbReference>
<evidence type="ECO:0000259" key="8">
    <source>
        <dbReference type="Pfam" id="PF00933"/>
    </source>
</evidence>
<dbReference type="InterPro" id="IPR001764">
    <property type="entry name" value="Glyco_hydro_3_N"/>
</dbReference>
<gene>
    <name evidence="9" type="ORF">DIT68_04825</name>
</gene>
<dbReference type="InterPro" id="IPR012338">
    <property type="entry name" value="Beta-lactam/transpept-like"/>
</dbReference>
<dbReference type="AlphaFoldDB" id="A0A2U2XFS9"/>
<evidence type="ECO:0000313" key="10">
    <source>
        <dbReference type="Proteomes" id="UP000245370"/>
    </source>
</evidence>
<dbReference type="GO" id="GO:0005975">
    <property type="term" value="P:carbohydrate metabolic process"/>
    <property type="evidence" value="ECO:0007669"/>
    <property type="project" value="InterPro"/>
</dbReference>
<dbReference type="Proteomes" id="UP000245370">
    <property type="component" value="Unassembled WGS sequence"/>
</dbReference>
<dbReference type="EMBL" id="QFRJ01000002">
    <property type="protein sequence ID" value="PWH86561.1"/>
    <property type="molecule type" value="Genomic_DNA"/>
</dbReference>
<dbReference type="GO" id="GO:0009254">
    <property type="term" value="P:peptidoglycan turnover"/>
    <property type="evidence" value="ECO:0007669"/>
    <property type="project" value="TreeGrafter"/>
</dbReference>
<dbReference type="PANTHER" id="PTHR30480">
    <property type="entry name" value="BETA-HEXOSAMINIDASE-RELATED"/>
    <property type="match status" value="1"/>
</dbReference>
<sequence length="992" mass="110619">MYLLISNNNFNNTIQYHFMKIVPILVLLVILSSGLVSWSLNKELEPNEPDFNKNGLPAYMRLSPQWALEKLETLTLEEKIAQSFMVEVTPRKGEEHLKSIDSLVEVHKIGGIITFQGSTQETKTAINRLQQKSALPLLVGIDGEWGSNMRISDQPRFPFQLTMGAANQLESTNLIAQAMGAELNELGIHLNFSPVVDVNTNPQNPVIGFRSFGENPLFVGNHAREMIKGMQDFNVLTCMKHFPGHGDTDVDSHKDLPTVNKTKTELNRVDWVPYKIGRLAGASAVMMGHLNVPALDDSGLPSSLSPKTIKEILRKELKFEGLVISDALNMQALTKHYGDIDIVKRAYLAGNDILLYPSKVKESIAAIKKAVDKGEISEAEVNEKALRVLRAKFYAIIHENENKPNLLEEQVEFAKLNVYEKALTVLKNDSVIPVKDVSGKNLIINIGAEGSAFNQAASFYTLADTLSAKTAKDAWAIYKFVFRNYDNIYLNLIAPSVLPRNDFSYPEGWKDLLREMPEESNVYVSIFGNPYAIDDAFTFEKVDAVLLAFQNTDSGQNRAAQLIFGGFQANSVLPITLSAEYQEGFGLVTPEASRLKFTVPMELGVQASAFNQIDSIVYKGIKEKAFPGCQVVVAKDGKVLYQKSFGHQTYDHKIAVDDKTIYDIASITKVAASTASLMYLQDHKEFSLDSTLGDFIGEITRSTNYESIKLRDMMSHQAGLIPWIPFYTQTLVNGHPDTLLYSTAPFDNKNSVVADHLYMRDNYEDDILKIILDKPLRSKTYKYSDLGYYFIKKIVEKSTGLPLNEFVNNQFYAPMGLTSLGYHPLERFSLNQIAPTEQDTYYRHQLVHGYVHDMGAAMTNGVGGHAGLFSNATDLAGFMQMLLNGGEYGGQKYLSKATIDEYTSCQYCPKNRRGAGFDKPVSTGTGGPAAEAVSKSSFGHSGFTGTLAWADPEYNINYVFLSNRVYPSAENWKLVKMDIRTEIQRVIYEALK</sequence>
<protein>
    <recommendedName>
        <fullName evidence="3">beta-N-acetylhexosaminidase</fullName>
        <ecNumber evidence="3">3.2.1.52</ecNumber>
    </recommendedName>
</protein>
<reference evidence="9 10" key="2">
    <citation type="submission" date="2018-05" db="EMBL/GenBank/DDBJ databases">
        <authorList>
            <person name="Lanie J.A."/>
            <person name="Ng W.-L."/>
            <person name="Kazmierczak K.M."/>
            <person name="Andrzejewski T.M."/>
            <person name="Davidsen T.M."/>
            <person name="Wayne K.J."/>
            <person name="Tettelin H."/>
            <person name="Glass J.I."/>
            <person name="Rusch D."/>
            <person name="Podicherti R."/>
            <person name="Tsui H.-C.T."/>
            <person name="Winkler M.E."/>
        </authorList>
    </citation>
    <scope>NUCLEOTIDE SEQUENCE [LARGE SCALE GENOMIC DNA]</scope>
    <source>
        <strain evidence="9 10">C305</strain>
    </source>
</reference>
<dbReference type="SUPFAM" id="SSF56601">
    <property type="entry name" value="beta-lactamase/transpeptidase-like"/>
    <property type="match status" value="1"/>
</dbReference>
<evidence type="ECO:0000256" key="4">
    <source>
        <dbReference type="ARBA" id="ARBA00022801"/>
    </source>
</evidence>
<dbReference type="InterPro" id="IPR001466">
    <property type="entry name" value="Beta-lactam-related"/>
</dbReference>
<dbReference type="Pfam" id="PF00144">
    <property type="entry name" value="Beta-lactamase"/>
    <property type="match status" value="1"/>
</dbReference>
<dbReference type="Gene3D" id="3.40.710.10">
    <property type="entry name" value="DD-peptidase/beta-lactamase superfamily"/>
    <property type="match status" value="1"/>
</dbReference>
<dbReference type="Pfam" id="PF00933">
    <property type="entry name" value="Glyco_hydro_3"/>
    <property type="match status" value="1"/>
</dbReference>
<evidence type="ECO:0000313" key="9">
    <source>
        <dbReference type="EMBL" id="PWH86561.1"/>
    </source>
</evidence>
<keyword evidence="6" id="KW-1133">Transmembrane helix</keyword>
<feature type="transmembrane region" description="Helical" evidence="6">
    <location>
        <begin position="21"/>
        <end position="40"/>
    </location>
</feature>
<dbReference type="InterPro" id="IPR019800">
    <property type="entry name" value="Glyco_hydro_3_AS"/>
</dbReference>
<name>A0A2U2XFS9_9FLAO</name>
<comment type="similarity">
    <text evidence="2">Belongs to the glycosyl hydrolase 3 family.</text>
</comment>
<dbReference type="SUPFAM" id="SSF51445">
    <property type="entry name" value="(Trans)glycosidases"/>
    <property type="match status" value="1"/>
</dbReference>
<proteinExistence type="inferred from homology"/>
<evidence type="ECO:0000256" key="6">
    <source>
        <dbReference type="SAM" id="Phobius"/>
    </source>
</evidence>
<keyword evidence="6" id="KW-0812">Transmembrane</keyword>
<dbReference type="Gene3D" id="3.20.20.300">
    <property type="entry name" value="Glycoside hydrolase, family 3, N-terminal domain"/>
    <property type="match status" value="1"/>
</dbReference>
<dbReference type="InterPro" id="IPR036962">
    <property type="entry name" value="Glyco_hydro_3_N_sf"/>
</dbReference>
<dbReference type="InterPro" id="IPR050226">
    <property type="entry name" value="NagZ_Beta-hexosaminidase"/>
</dbReference>
<keyword evidence="5" id="KW-0326">Glycosidase</keyword>
<keyword evidence="6" id="KW-0472">Membrane</keyword>
<dbReference type="EC" id="3.2.1.52" evidence="3"/>
<feature type="domain" description="Beta-lactamase-related" evidence="7">
    <location>
        <begin position="614"/>
        <end position="968"/>
    </location>
</feature>
<feature type="domain" description="Glycoside hydrolase family 3 N-terminal" evidence="8">
    <location>
        <begin position="75"/>
        <end position="390"/>
    </location>
</feature>
<evidence type="ECO:0000259" key="7">
    <source>
        <dbReference type="Pfam" id="PF00144"/>
    </source>
</evidence>
<keyword evidence="10" id="KW-1185">Reference proteome</keyword>
<evidence type="ECO:0000256" key="2">
    <source>
        <dbReference type="ARBA" id="ARBA00005336"/>
    </source>
</evidence>
<evidence type="ECO:0000256" key="5">
    <source>
        <dbReference type="ARBA" id="ARBA00023295"/>
    </source>
</evidence>
<dbReference type="PANTHER" id="PTHR30480:SF13">
    <property type="entry name" value="BETA-HEXOSAMINIDASE"/>
    <property type="match status" value="1"/>
</dbReference>
<evidence type="ECO:0000256" key="3">
    <source>
        <dbReference type="ARBA" id="ARBA00012663"/>
    </source>
</evidence>
<dbReference type="GO" id="GO:0004563">
    <property type="term" value="F:beta-N-acetylhexosaminidase activity"/>
    <property type="evidence" value="ECO:0007669"/>
    <property type="project" value="UniProtKB-EC"/>
</dbReference>
<comment type="catalytic activity">
    <reaction evidence="1">
        <text>Hydrolysis of terminal non-reducing N-acetyl-D-hexosamine residues in N-acetyl-beta-D-hexosaminides.</text>
        <dbReference type="EC" id="3.2.1.52"/>
    </reaction>
</comment>
<reference evidence="9 10" key="1">
    <citation type="submission" date="2018-05" db="EMBL/GenBank/DDBJ databases">
        <title>Brumimicrobium oceani sp. nov., isolated from coastal sediment.</title>
        <authorList>
            <person name="Kou Y."/>
        </authorList>
    </citation>
    <scope>NUCLEOTIDE SEQUENCE [LARGE SCALE GENOMIC DNA]</scope>
    <source>
        <strain evidence="9 10">C305</strain>
    </source>
</reference>
<dbReference type="InterPro" id="IPR017853">
    <property type="entry name" value="GH"/>
</dbReference>